<keyword evidence="3 6" id="KW-1133">Transmembrane helix</keyword>
<feature type="transmembrane region" description="Helical" evidence="6">
    <location>
        <begin position="307"/>
        <end position="325"/>
    </location>
</feature>
<dbReference type="GO" id="GO:0055085">
    <property type="term" value="P:transmembrane transport"/>
    <property type="evidence" value="ECO:0007669"/>
    <property type="project" value="InterPro"/>
</dbReference>
<feature type="transmembrane region" description="Helical" evidence="6">
    <location>
        <begin position="179"/>
        <end position="202"/>
    </location>
</feature>
<feature type="transmembrane region" description="Helical" evidence="6">
    <location>
        <begin position="643"/>
        <end position="664"/>
    </location>
</feature>
<proteinExistence type="predicted"/>
<feature type="region of interest" description="Disordered" evidence="5">
    <location>
        <begin position="72"/>
        <end position="96"/>
    </location>
</feature>
<dbReference type="EMBL" id="HG002200">
    <property type="protein sequence ID" value="CDF40553.1"/>
    <property type="molecule type" value="Genomic_DNA"/>
</dbReference>
<dbReference type="Gene3D" id="1.10.3720.10">
    <property type="entry name" value="MetI-like"/>
    <property type="match status" value="2"/>
</dbReference>
<feature type="domain" description="ABC transmembrane type-1" evidence="7">
    <location>
        <begin position="528"/>
        <end position="719"/>
    </location>
</feature>
<evidence type="ECO:0000256" key="3">
    <source>
        <dbReference type="ARBA" id="ARBA00022989"/>
    </source>
</evidence>
<reference evidence="9" key="1">
    <citation type="journal article" date="2013" name="Proc. Natl. Acad. Sci. U.S.A.">
        <title>Genome structure and metabolic features in the red seaweed Chondrus crispus shed light on evolution of the Archaeplastida.</title>
        <authorList>
            <person name="Collen J."/>
            <person name="Porcel B."/>
            <person name="Carre W."/>
            <person name="Ball S.G."/>
            <person name="Chaparro C."/>
            <person name="Tonon T."/>
            <person name="Barbeyron T."/>
            <person name="Michel G."/>
            <person name="Noel B."/>
            <person name="Valentin K."/>
            <person name="Elias M."/>
            <person name="Artiguenave F."/>
            <person name="Arun A."/>
            <person name="Aury J.M."/>
            <person name="Barbosa-Neto J.F."/>
            <person name="Bothwell J.H."/>
            <person name="Bouget F.Y."/>
            <person name="Brillet L."/>
            <person name="Cabello-Hurtado F."/>
            <person name="Capella-Gutierrez S."/>
            <person name="Charrier B."/>
            <person name="Cladiere L."/>
            <person name="Cock J.M."/>
            <person name="Coelho S.M."/>
            <person name="Colleoni C."/>
            <person name="Czjzek M."/>
            <person name="Da Silva C."/>
            <person name="Delage L."/>
            <person name="Denoeud F."/>
            <person name="Deschamps P."/>
            <person name="Dittami S.M."/>
            <person name="Gabaldon T."/>
            <person name="Gachon C.M."/>
            <person name="Groisillier A."/>
            <person name="Herve C."/>
            <person name="Jabbari K."/>
            <person name="Katinka M."/>
            <person name="Kloareg B."/>
            <person name="Kowalczyk N."/>
            <person name="Labadie K."/>
            <person name="Leblanc C."/>
            <person name="Lopez P.J."/>
            <person name="McLachlan D.H."/>
            <person name="Meslet-Cladiere L."/>
            <person name="Moustafa A."/>
            <person name="Nehr Z."/>
            <person name="Nyvall Collen P."/>
            <person name="Panaud O."/>
            <person name="Partensky F."/>
            <person name="Poulain J."/>
            <person name="Rensing S.A."/>
            <person name="Rousvoal S."/>
            <person name="Samson G."/>
            <person name="Symeonidi A."/>
            <person name="Weissenbach J."/>
            <person name="Zambounis A."/>
            <person name="Wincker P."/>
            <person name="Boyen C."/>
        </authorList>
    </citation>
    <scope>NUCLEOTIDE SEQUENCE [LARGE SCALE GENOMIC DNA]</scope>
    <source>
        <strain evidence="9">cv. Stackhouse</strain>
    </source>
</reference>
<feature type="transmembrane region" description="Helical" evidence="6">
    <location>
        <begin position="566"/>
        <end position="587"/>
    </location>
</feature>
<dbReference type="Proteomes" id="UP000012073">
    <property type="component" value="Unassembled WGS sequence"/>
</dbReference>
<evidence type="ECO:0000313" key="8">
    <source>
        <dbReference type="EMBL" id="CDF40553.1"/>
    </source>
</evidence>
<dbReference type="GO" id="GO:0016020">
    <property type="term" value="C:membrane"/>
    <property type="evidence" value="ECO:0007669"/>
    <property type="project" value="UniProtKB-SubCell"/>
</dbReference>
<dbReference type="PANTHER" id="PTHR42744">
    <property type="entry name" value="BINDING-PROTEIN-DEPENDENT TRANSPORT SYSTEMS INNER MEMBRANE COMPONENT"/>
    <property type="match status" value="1"/>
</dbReference>
<feature type="transmembrane region" description="Helical" evidence="6">
    <location>
        <begin position="698"/>
        <end position="720"/>
    </location>
</feature>
<feature type="domain" description="ABC transmembrane type-1" evidence="7">
    <location>
        <begin position="180"/>
        <end position="374"/>
    </location>
</feature>
<keyword evidence="4 6" id="KW-0472">Membrane</keyword>
<gene>
    <name evidence="8" type="ORF">CHC_T00000780001</name>
</gene>
<dbReference type="AlphaFoldDB" id="R7QS55"/>
<sequence length="733" mass="79442">MRSRKRTLILFPRGDQFVGSAQGTPACPHASAQPPPPPMTAFLSVSVLHGSAFFPPRHRRCTTRIASRWRSRRHLRTRMSAQPPPVPDPPEEDALSTDHDDVFVLEDHLPALVEDVPPNVWARLPTPAALHPTALTDVVIVLAIVALVSGLVLTTRNLFSAAPYSSLVISTSLSLLPAYAAQSLVRMVVAYAFSLLFSLGYAYLAYRVRFAAKLLILLIDVLQSIPLLSFLPGVVLGLIALFPDARIGLELAAVLLLFTSMAWNMLLAFYQALRCIPTDLVDVAKTFRLSAWNRFWTLELPAGAGPLVWNSVISVAGGWFFLISIESFELGNRDFKLPGLGSFLAVAAETADYPAIVAGLVVVVAIIVLIDFLIWRPLIAWSSKFNYGSAQSDDNRSIVLSMLQRSPFVRSVHAKLVAPAWERFVNLRFPTPREIRPYTNGNGPALLSELQHSSSPQSVNTLDSLSLFQSLFGAISQTVVSVRSSLASFLPTLLTISAFVAVAYGAWQSAPLVEAISSQQWLTLATSALATFARVVAALALSLLWTVPAGVAIGRNPRLAAKVQPIVQIAASVPATALFPFMLLFLARLGGGLQVGSVALMMLGTMWYVLFNVIAGAQAIPAELFEVDSIYNKDGQWTRWRTLILPGIFPYLITGVVTAVGGAWNASIVSEYVVFQGGVMKTHGLGSLISEAAATGNYGLLLAGTVVMSLLVLLTNRFVWGPLYKLAETKYRI</sequence>
<name>R7QS55_CHOCR</name>
<feature type="transmembrane region" description="Helical" evidence="6">
    <location>
        <begin position="527"/>
        <end position="554"/>
    </location>
</feature>
<feature type="transmembrane region" description="Helical" evidence="6">
    <location>
        <begin position="214"/>
        <end position="241"/>
    </location>
</feature>
<dbReference type="STRING" id="2769.R7QS55"/>
<dbReference type="CDD" id="cd06261">
    <property type="entry name" value="TM_PBP2"/>
    <property type="match status" value="2"/>
</dbReference>
<feature type="region of interest" description="Disordered" evidence="5">
    <location>
        <begin position="16"/>
        <end position="35"/>
    </location>
</feature>
<comment type="subcellular location">
    <subcellularLocation>
        <location evidence="1">Membrane</location>
        <topology evidence="1">Multi-pass membrane protein</topology>
    </subcellularLocation>
</comment>
<evidence type="ECO:0000256" key="6">
    <source>
        <dbReference type="SAM" id="Phobius"/>
    </source>
</evidence>
<dbReference type="OrthoDB" id="3727at2759"/>
<dbReference type="PANTHER" id="PTHR42744:SF1">
    <property type="entry name" value="BINDING-PROTEIN-DEPENDENT TRANSPORT SYSTEMS INNER MEMBRANE COMPONENT"/>
    <property type="match status" value="1"/>
</dbReference>
<dbReference type="Pfam" id="PF00528">
    <property type="entry name" value="BPD_transp_1"/>
    <property type="match status" value="2"/>
</dbReference>
<evidence type="ECO:0000259" key="7">
    <source>
        <dbReference type="PROSITE" id="PS50928"/>
    </source>
</evidence>
<keyword evidence="9" id="KW-1185">Reference proteome</keyword>
<evidence type="ECO:0000256" key="1">
    <source>
        <dbReference type="ARBA" id="ARBA00004141"/>
    </source>
</evidence>
<dbReference type="GeneID" id="17318566"/>
<dbReference type="Gramene" id="CDF40553">
    <property type="protein sequence ID" value="CDF40553"/>
    <property type="gene ID" value="CHC_T00000780001"/>
</dbReference>
<accession>R7QS55</accession>
<evidence type="ECO:0000256" key="2">
    <source>
        <dbReference type="ARBA" id="ARBA00022692"/>
    </source>
</evidence>
<dbReference type="InterPro" id="IPR000515">
    <property type="entry name" value="MetI-like"/>
</dbReference>
<feature type="transmembrane region" description="Helical" evidence="6">
    <location>
        <begin position="138"/>
        <end position="159"/>
    </location>
</feature>
<organism evidence="8 9">
    <name type="scientific">Chondrus crispus</name>
    <name type="common">Carrageen Irish moss</name>
    <name type="synonym">Polymorpha crispa</name>
    <dbReference type="NCBI Taxonomy" id="2769"/>
    <lineage>
        <taxon>Eukaryota</taxon>
        <taxon>Rhodophyta</taxon>
        <taxon>Florideophyceae</taxon>
        <taxon>Rhodymeniophycidae</taxon>
        <taxon>Gigartinales</taxon>
        <taxon>Gigartinaceae</taxon>
        <taxon>Chondrus</taxon>
    </lineage>
</organism>
<dbReference type="KEGG" id="ccp:CHC_T00000780001"/>
<dbReference type="RefSeq" id="XP_005710847.1">
    <property type="nucleotide sequence ID" value="XM_005710790.1"/>
</dbReference>
<keyword evidence="2 6" id="KW-0812">Transmembrane</keyword>
<feature type="transmembrane region" description="Helical" evidence="6">
    <location>
        <begin position="247"/>
        <end position="270"/>
    </location>
</feature>
<protein>
    <recommendedName>
        <fullName evidence="7">ABC transmembrane type-1 domain-containing protein</fullName>
    </recommendedName>
</protein>
<dbReference type="SUPFAM" id="SSF161098">
    <property type="entry name" value="MetI-like"/>
    <property type="match status" value="2"/>
</dbReference>
<feature type="transmembrane region" description="Helical" evidence="6">
    <location>
        <begin position="353"/>
        <end position="375"/>
    </location>
</feature>
<feature type="transmembrane region" description="Helical" evidence="6">
    <location>
        <begin position="599"/>
        <end position="622"/>
    </location>
</feature>
<dbReference type="OMA" id="PNRWDAV"/>
<dbReference type="PROSITE" id="PS50928">
    <property type="entry name" value="ABC_TM1"/>
    <property type="match status" value="2"/>
</dbReference>
<evidence type="ECO:0000256" key="4">
    <source>
        <dbReference type="ARBA" id="ARBA00023136"/>
    </source>
</evidence>
<feature type="transmembrane region" description="Helical" evidence="6">
    <location>
        <begin position="486"/>
        <end position="507"/>
    </location>
</feature>
<evidence type="ECO:0000313" key="9">
    <source>
        <dbReference type="Proteomes" id="UP000012073"/>
    </source>
</evidence>
<dbReference type="TCDB" id="3.A.1.17.9">
    <property type="family name" value="the atp-binding cassette (abc) superfamily"/>
</dbReference>
<dbReference type="InterPro" id="IPR035906">
    <property type="entry name" value="MetI-like_sf"/>
</dbReference>
<evidence type="ECO:0000256" key="5">
    <source>
        <dbReference type="SAM" id="MobiDB-lite"/>
    </source>
</evidence>